<reference evidence="2" key="1">
    <citation type="journal article" date="2020" name="Stud. Mycol.">
        <title>101 Dothideomycetes genomes: a test case for predicting lifestyles and emergence of pathogens.</title>
        <authorList>
            <person name="Haridas S."/>
            <person name="Albert R."/>
            <person name="Binder M."/>
            <person name="Bloem J."/>
            <person name="Labutti K."/>
            <person name="Salamov A."/>
            <person name="Andreopoulos B."/>
            <person name="Baker S."/>
            <person name="Barry K."/>
            <person name="Bills G."/>
            <person name="Bluhm B."/>
            <person name="Cannon C."/>
            <person name="Castanera R."/>
            <person name="Culley D."/>
            <person name="Daum C."/>
            <person name="Ezra D."/>
            <person name="Gonzalez J."/>
            <person name="Henrissat B."/>
            <person name="Kuo A."/>
            <person name="Liang C."/>
            <person name="Lipzen A."/>
            <person name="Lutzoni F."/>
            <person name="Magnuson J."/>
            <person name="Mondo S."/>
            <person name="Nolan M."/>
            <person name="Ohm R."/>
            <person name="Pangilinan J."/>
            <person name="Park H.-J."/>
            <person name="Ramirez L."/>
            <person name="Alfaro M."/>
            <person name="Sun H."/>
            <person name="Tritt A."/>
            <person name="Yoshinaga Y."/>
            <person name="Zwiers L.-H."/>
            <person name="Turgeon B."/>
            <person name="Goodwin S."/>
            <person name="Spatafora J."/>
            <person name="Crous P."/>
            <person name="Grigoriev I."/>
        </authorList>
    </citation>
    <scope>NUCLEOTIDE SEQUENCE</scope>
    <source>
        <strain evidence="2">CBS 113818</strain>
    </source>
</reference>
<dbReference type="AlphaFoldDB" id="A0A6A7A388"/>
<evidence type="ECO:0000313" key="2">
    <source>
        <dbReference type="EMBL" id="KAF2827782.1"/>
    </source>
</evidence>
<name>A0A6A7A388_9PLEO</name>
<sequence>MTAYLRGLRFPSGDGGARDTLATPWLQDRPGGSAGWAAIPAGPGLVADGGSRVRVGARAAARQRRRRRHGPNRCFCLQTSSHAASAGTRAPRSRPARLHSGQMSPCLDKTGPLSSPTAGLGGKEQSSCNTVVPSHADTKPLQLDAKGPTTRSVNGRGSAIPARREHVSCTTLFGTCPLLIRLIAAKSSNDCRTSAASARRRPGRPHGHGVRAQGQFRLDHGQLARTSISGCKIPHSSRGASRKAIVPLTASLVDPTPETYLITVYCSKPTAARGLT</sequence>
<keyword evidence="3" id="KW-1185">Reference proteome</keyword>
<dbReference type="Proteomes" id="UP000799424">
    <property type="component" value="Unassembled WGS sequence"/>
</dbReference>
<evidence type="ECO:0000313" key="3">
    <source>
        <dbReference type="Proteomes" id="UP000799424"/>
    </source>
</evidence>
<accession>A0A6A7A388</accession>
<protein>
    <submittedName>
        <fullName evidence="2">Uncharacterized protein</fullName>
    </submittedName>
</protein>
<organism evidence="2 3">
    <name type="scientific">Ophiobolus disseminans</name>
    <dbReference type="NCBI Taxonomy" id="1469910"/>
    <lineage>
        <taxon>Eukaryota</taxon>
        <taxon>Fungi</taxon>
        <taxon>Dikarya</taxon>
        <taxon>Ascomycota</taxon>
        <taxon>Pezizomycotina</taxon>
        <taxon>Dothideomycetes</taxon>
        <taxon>Pleosporomycetidae</taxon>
        <taxon>Pleosporales</taxon>
        <taxon>Pleosporineae</taxon>
        <taxon>Phaeosphaeriaceae</taxon>
        <taxon>Ophiobolus</taxon>
    </lineage>
</organism>
<evidence type="ECO:0000256" key="1">
    <source>
        <dbReference type="SAM" id="MobiDB-lite"/>
    </source>
</evidence>
<gene>
    <name evidence="2" type="ORF">CC86DRAFT_200170</name>
</gene>
<feature type="region of interest" description="Disordered" evidence="1">
    <location>
        <begin position="84"/>
        <end position="159"/>
    </location>
</feature>
<dbReference type="EMBL" id="MU006223">
    <property type="protein sequence ID" value="KAF2827782.1"/>
    <property type="molecule type" value="Genomic_DNA"/>
</dbReference>
<proteinExistence type="predicted"/>